<sequence>MKVLFLLITVGHSLSDTFGFSVSRLDSPEQCQNRITHFKGYYVLGGEPAAIQCPTFSYLQMQYSDLSESSQDLVWSRNYSENFNVGEESRIQAKEDLLWFFPTKKEDTGTYSCILRNSSFCLEVTVHFNVMALTEVTLADIAYGQITVEQHSFQMNCPDMGAFTRTHTDVNLRWLKDGNLLSNDGKKYEVLDGSTHIHIKDVNKEDEGYYTCEYTFTHDNKEYSVSRIISLQVIAQEKRDHPIIVQPSHKTIAASIGSKLTIPCKVFTGFGGSNLIVWWLANGTYINEIFEDGRVTEGSFQETKESDGIYIEVTLFFENVSEEDFSTDFKCIASNDYGTEVLPTQIRQAASPFSWYLAAVPAILICLIVAIISICKYRKSSDKKQYSLAKY</sequence>
<keyword evidence="10" id="KW-0325">Glycoprotein</keyword>
<evidence type="ECO:0000256" key="10">
    <source>
        <dbReference type="ARBA" id="ARBA00023180"/>
    </source>
</evidence>
<evidence type="ECO:0000313" key="15">
    <source>
        <dbReference type="Ensembl" id="ENSLLEP00000017540.1"/>
    </source>
</evidence>
<dbReference type="InterPro" id="IPR036179">
    <property type="entry name" value="Ig-like_dom_sf"/>
</dbReference>
<evidence type="ECO:0000256" key="3">
    <source>
        <dbReference type="ARBA" id="ARBA00022692"/>
    </source>
</evidence>
<feature type="domain" description="Ig-like" evidence="14">
    <location>
        <begin position="28"/>
        <end position="125"/>
    </location>
</feature>
<dbReference type="AlphaFoldDB" id="A0A8C5PEN7"/>
<dbReference type="InterPro" id="IPR007110">
    <property type="entry name" value="Ig-like_dom"/>
</dbReference>
<evidence type="ECO:0000256" key="9">
    <source>
        <dbReference type="ARBA" id="ARBA00023170"/>
    </source>
</evidence>
<keyword evidence="16" id="KW-1185">Reference proteome</keyword>
<evidence type="ECO:0000256" key="11">
    <source>
        <dbReference type="ARBA" id="ARBA00023319"/>
    </source>
</evidence>
<dbReference type="SMART" id="SM00409">
    <property type="entry name" value="IG"/>
    <property type="match status" value="3"/>
</dbReference>
<proteinExistence type="inferred from homology"/>
<dbReference type="GeneTree" id="ENSGT01090000259985"/>
<dbReference type="PRINTS" id="PR01539">
    <property type="entry name" value="INTRLEUKN1R2"/>
</dbReference>
<evidence type="ECO:0000256" key="1">
    <source>
        <dbReference type="ARBA" id="ARBA00004479"/>
    </source>
</evidence>
<dbReference type="Ensembl" id="ENSLLET00000018213.1">
    <property type="protein sequence ID" value="ENSLLEP00000017540.1"/>
    <property type="gene ID" value="ENSLLEG00000011166.1"/>
</dbReference>
<name>A0A8C5PEN7_9ANUR</name>
<dbReference type="InterPro" id="IPR015621">
    <property type="entry name" value="IL-1_rcpt_fam"/>
</dbReference>
<evidence type="ECO:0000256" key="8">
    <source>
        <dbReference type="ARBA" id="ARBA00023157"/>
    </source>
</evidence>
<dbReference type="InterPro" id="IPR013783">
    <property type="entry name" value="Ig-like_fold"/>
</dbReference>
<reference evidence="15" key="1">
    <citation type="submission" date="2025-08" db="UniProtKB">
        <authorList>
            <consortium name="Ensembl"/>
        </authorList>
    </citation>
    <scope>IDENTIFICATION</scope>
</reference>
<feature type="chain" id="PRO_5034798792" evidence="13">
    <location>
        <begin position="16"/>
        <end position="391"/>
    </location>
</feature>
<evidence type="ECO:0000256" key="2">
    <source>
        <dbReference type="ARBA" id="ARBA00009752"/>
    </source>
</evidence>
<dbReference type="InterPro" id="IPR004074">
    <property type="entry name" value="IL-1_rcpt_I/II-typ"/>
</dbReference>
<evidence type="ECO:0000256" key="12">
    <source>
        <dbReference type="SAM" id="Phobius"/>
    </source>
</evidence>
<evidence type="ECO:0000259" key="14">
    <source>
        <dbReference type="PROSITE" id="PS50835"/>
    </source>
</evidence>
<dbReference type="OrthoDB" id="9881731at2759"/>
<keyword evidence="7 12" id="KW-0472">Membrane</keyword>
<accession>A0A8C5PEN7</accession>
<protein>
    <submittedName>
        <fullName evidence="15">Interleukin 1 receptor type 2</fullName>
    </submittedName>
</protein>
<evidence type="ECO:0000256" key="7">
    <source>
        <dbReference type="ARBA" id="ARBA00023136"/>
    </source>
</evidence>
<keyword evidence="4 13" id="KW-0732">Signal</keyword>
<dbReference type="GO" id="GO:0016020">
    <property type="term" value="C:membrane"/>
    <property type="evidence" value="ECO:0007669"/>
    <property type="project" value="UniProtKB-SubCell"/>
</dbReference>
<comment type="similarity">
    <text evidence="2">Belongs to the interleukin-1 receptor family.</text>
</comment>
<keyword evidence="3 12" id="KW-0812">Transmembrane</keyword>
<keyword evidence="11" id="KW-0393">Immunoglobulin domain</keyword>
<feature type="transmembrane region" description="Helical" evidence="12">
    <location>
        <begin position="353"/>
        <end position="375"/>
    </location>
</feature>
<dbReference type="GO" id="GO:0004910">
    <property type="term" value="F:interleukin-1, type II, blocking receptor activity"/>
    <property type="evidence" value="ECO:0007669"/>
    <property type="project" value="InterPro"/>
</dbReference>
<dbReference type="FunFam" id="2.60.40.10:FF:000188">
    <property type="entry name" value="Interleukin-1 receptor accessory protein-like 1"/>
    <property type="match status" value="1"/>
</dbReference>
<dbReference type="PROSITE" id="PS50835">
    <property type="entry name" value="IG_LIKE"/>
    <property type="match status" value="3"/>
</dbReference>
<dbReference type="Proteomes" id="UP000694569">
    <property type="component" value="Unplaced"/>
</dbReference>
<dbReference type="InterPro" id="IPR004077">
    <property type="entry name" value="IL-1_rcpt_II-typ"/>
</dbReference>
<dbReference type="Pfam" id="PF13895">
    <property type="entry name" value="Ig_2"/>
    <property type="match status" value="1"/>
</dbReference>
<reference evidence="15" key="2">
    <citation type="submission" date="2025-09" db="UniProtKB">
        <authorList>
            <consortium name="Ensembl"/>
        </authorList>
    </citation>
    <scope>IDENTIFICATION</scope>
</reference>
<keyword evidence="9" id="KW-0675">Receptor</keyword>
<dbReference type="PRINTS" id="PR01536">
    <property type="entry name" value="INTRLKN1R12F"/>
</dbReference>
<dbReference type="InterPro" id="IPR003599">
    <property type="entry name" value="Ig_sub"/>
</dbReference>
<evidence type="ECO:0000256" key="13">
    <source>
        <dbReference type="SAM" id="SignalP"/>
    </source>
</evidence>
<feature type="signal peptide" evidence="13">
    <location>
        <begin position="1"/>
        <end position="15"/>
    </location>
</feature>
<evidence type="ECO:0000256" key="5">
    <source>
        <dbReference type="ARBA" id="ARBA00022737"/>
    </source>
</evidence>
<dbReference type="PANTHER" id="PTHR11890:SF3">
    <property type="entry name" value="INTERLEUKIN-1 RECEPTOR TYPE 2"/>
    <property type="match status" value="1"/>
</dbReference>
<dbReference type="Gene3D" id="2.60.40.10">
    <property type="entry name" value="Immunoglobulins"/>
    <property type="match status" value="3"/>
</dbReference>
<comment type="subcellular location">
    <subcellularLocation>
        <location evidence="1">Membrane</location>
        <topology evidence="1">Single-pass type I membrane protein</topology>
    </subcellularLocation>
</comment>
<evidence type="ECO:0000313" key="16">
    <source>
        <dbReference type="Proteomes" id="UP000694569"/>
    </source>
</evidence>
<evidence type="ECO:0000256" key="6">
    <source>
        <dbReference type="ARBA" id="ARBA00022989"/>
    </source>
</evidence>
<keyword evidence="5" id="KW-0677">Repeat</keyword>
<feature type="domain" description="Ig-like" evidence="14">
    <location>
        <begin position="242"/>
        <end position="347"/>
    </location>
</feature>
<keyword evidence="8" id="KW-1015">Disulfide bond</keyword>
<feature type="domain" description="Ig-like" evidence="14">
    <location>
        <begin position="134"/>
        <end position="230"/>
    </location>
</feature>
<organism evidence="15 16">
    <name type="scientific">Leptobrachium leishanense</name>
    <name type="common">Leishan spiny toad</name>
    <dbReference type="NCBI Taxonomy" id="445787"/>
    <lineage>
        <taxon>Eukaryota</taxon>
        <taxon>Metazoa</taxon>
        <taxon>Chordata</taxon>
        <taxon>Craniata</taxon>
        <taxon>Vertebrata</taxon>
        <taxon>Euteleostomi</taxon>
        <taxon>Amphibia</taxon>
        <taxon>Batrachia</taxon>
        <taxon>Anura</taxon>
        <taxon>Pelobatoidea</taxon>
        <taxon>Megophryidae</taxon>
        <taxon>Leptobrachium</taxon>
    </lineage>
</organism>
<dbReference type="SUPFAM" id="SSF48726">
    <property type="entry name" value="Immunoglobulin"/>
    <property type="match status" value="3"/>
</dbReference>
<evidence type="ECO:0000256" key="4">
    <source>
        <dbReference type="ARBA" id="ARBA00022729"/>
    </source>
</evidence>
<dbReference type="PANTHER" id="PTHR11890">
    <property type="entry name" value="INTERLEUKIN-1 RECEPTOR FAMILY MEMBER"/>
    <property type="match status" value="1"/>
</dbReference>
<gene>
    <name evidence="15" type="primary">IL1R2</name>
</gene>
<keyword evidence="6 12" id="KW-1133">Transmembrane helix</keyword>